<dbReference type="Proteomes" id="UP001285354">
    <property type="component" value="Unassembled WGS sequence"/>
</dbReference>
<proteinExistence type="predicted"/>
<reference evidence="3" key="1">
    <citation type="submission" date="2023-06" db="EMBL/GenBank/DDBJ databases">
        <title>Draft genome of Marssonina rosae.</title>
        <authorList>
            <person name="Cheng Q."/>
        </authorList>
    </citation>
    <scope>NUCLEOTIDE SEQUENCE</scope>
    <source>
        <strain evidence="3">R4</strain>
    </source>
</reference>
<sequence>MSDTEQTTGSSEEMPKKDIDFLISCIKNVTGGNLSVDVAAVAAANNMTNVRSATNRIGILKKKYGFAITSSNNKSAITATADGESDEATDGPAIPRTPTPGKAAKGKVTKAKATPRKPAVKKAPAKGKKAAVTSAKVVQSGDEDDEMVSPKDSQ</sequence>
<feature type="domain" description="Myb-like DNA-binding" evidence="2">
    <location>
        <begin position="16"/>
        <end position="65"/>
    </location>
</feature>
<gene>
    <name evidence="3" type="ORF">QTJ16_006161</name>
</gene>
<evidence type="ECO:0000259" key="2">
    <source>
        <dbReference type="Pfam" id="PF22980"/>
    </source>
</evidence>
<dbReference type="EMBL" id="JAUBYV010000010">
    <property type="protein sequence ID" value="KAK2624211.1"/>
    <property type="molecule type" value="Genomic_DNA"/>
</dbReference>
<dbReference type="AlphaFoldDB" id="A0AAD9WCB3"/>
<evidence type="ECO:0000313" key="4">
    <source>
        <dbReference type="Proteomes" id="UP001285354"/>
    </source>
</evidence>
<keyword evidence="4" id="KW-1185">Reference proteome</keyword>
<protein>
    <recommendedName>
        <fullName evidence="2">Myb-like DNA-binding domain-containing protein</fullName>
    </recommendedName>
</protein>
<comment type="caution">
    <text evidence="3">The sequence shown here is derived from an EMBL/GenBank/DDBJ whole genome shotgun (WGS) entry which is preliminary data.</text>
</comment>
<accession>A0AAD9WCB3</accession>
<organism evidence="3 4">
    <name type="scientific">Diplocarpon rosae</name>
    <dbReference type="NCBI Taxonomy" id="946125"/>
    <lineage>
        <taxon>Eukaryota</taxon>
        <taxon>Fungi</taxon>
        <taxon>Dikarya</taxon>
        <taxon>Ascomycota</taxon>
        <taxon>Pezizomycotina</taxon>
        <taxon>Leotiomycetes</taxon>
        <taxon>Helotiales</taxon>
        <taxon>Drepanopezizaceae</taxon>
        <taxon>Diplocarpon</taxon>
    </lineage>
</organism>
<dbReference type="InterPro" id="IPR054505">
    <property type="entry name" value="Myb_DNA-bind_8"/>
</dbReference>
<evidence type="ECO:0000313" key="3">
    <source>
        <dbReference type="EMBL" id="KAK2624211.1"/>
    </source>
</evidence>
<feature type="region of interest" description="Disordered" evidence="1">
    <location>
        <begin position="79"/>
        <end position="154"/>
    </location>
</feature>
<dbReference type="Pfam" id="PF22980">
    <property type="entry name" value="Myb_DNA-bind_8"/>
    <property type="match status" value="1"/>
</dbReference>
<evidence type="ECO:0000256" key="1">
    <source>
        <dbReference type="SAM" id="MobiDB-lite"/>
    </source>
</evidence>
<name>A0AAD9WCB3_9HELO</name>
<feature type="compositionally biased region" description="Basic residues" evidence="1">
    <location>
        <begin position="104"/>
        <end position="129"/>
    </location>
</feature>